<protein>
    <submittedName>
        <fullName evidence="2">IS1380 family transposase</fullName>
    </submittedName>
</protein>
<dbReference type="Proteomes" id="UP000603545">
    <property type="component" value="Unassembled WGS sequence"/>
</dbReference>
<reference evidence="2 3" key="1">
    <citation type="submission" date="2020-08" db="EMBL/GenBank/DDBJ databases">
        <title>Bridging the membrane lipid divide: bacteria of the FCB group superphylum have the potential to synthesize archaeal ether lipids.</title>
        <authorList>
            <person name="Villanueva L."/>
            <person name="Von Meijenfeldt F.A.B."/>
            <person name="Westbye A.B."/>
            <person name="Yadav S."/>
            <person name="Hopmans E.C."/>
            <person name="Dutilh B.E."/>
            <person name="Sinninghe Damste J.S."/>
        </authorList>
    </citation>
    <scope>NUCLEOTIDE SEQUENCE [LARGE SCALE GENOMIC DNA]</scope>
    <source>
        <strain evidence="2">NIOZ-UU82</strain>
    </source>
</reference>
<dbReference type="NCBIfam" id="NF033539">
    <property type="entry name" value="transpos_IS1380"/>
    <property type="match status" value="1"/>
</dbReference>
<proteinExistence type="predicted"/>
<dbReference type="EMBL" id="JACNLL010000053">
    <property type="protein sequence ID" value="MBC8199444.1"/>
    <property type="molecule type" value="Genomic_DNA"/>
</dbReference>
<accession>A0A8J6N505</accession>
<evidence type="ECO:0000259" key="1">
    <source>
        <dbReference type="Pfam" id="PF13701"/>
    </source>
</evidence>
<dbReference type="InterPro" id="IPR047960">
    <property type="entry name" value="Transpos_IS1380"/>
</dbReference>
<gene>
    <name evidence="2" type="ORF">H8E80_05275</name>
</gene>
<dbReference type="InterPro" id="IPR025668">
    <property type="entry name" value="Tnp_DDE_dom"/>
</dbReference>
<evidence type="ECO:0000313" key="3">
    <source>
        <dbReference type="Proteomes" id="UP000603545"/>
    </source>
</evidence>
<organism evidence="2 3">
    <name type="scientific">Candidatus Desulfaltia bathyphila</name>
    <dbReference type="NCBI Taxonomy" id="2841697"/>
    <lineage>
        <taxon>Bacteria</taxon>
        <taxon>Pseudomonadati</taxon>
        <taxon>Thermodesulfobacteriota</taxon>
        <taxon>Desulfobacteria</taxon>
        <taxon>Desulfobacterales</taxon>
        <taxon>Desulfobacterales incertae sedis</taxon>
        <taxon>Candidatus Desulfaltia</taxon>
    </lineage>
</organism>
<name>A0A8J6N505_9BACT</name>
<feature type="domain" description="Transposase DDE" evidence="1">
    <location>
        <begin position="19"/>
        <end position="365"/>
    </location>
</feature>
<sequence>MKRQTDLPLKFKKAEEAQASSAGLALLGEFCIGLGVLDWVDAYMPKSGRGTHFKASEYLFPLVLMLNGGGRSLEDIRIIRHNSMLRDILPLKRVPSPDAIGDWLRRTADSGRLSGLEKTNRKFLKRALEYDDIKNYTLNIDATVIEAEKESAKPTYKGFKGYTPIIGHLAENGLIVSEEFREGNVDPALKNLEFFRHCIDRMPAGKSIRRLRACPPSCQVDIIDFCNKKGVEFAIGGNFDEAMLRAIGFIPESDWKPHREGYIAETAFSFIGTKKTFRTIVLQKNYQKKLFNKEDVKSKYSAIATNIKGSAKDVFKWYNQECASSNNRINDLKVCFGMERMPCGQAGANAVFFRIGVISYNINRLFLLKTSGKSSHKRRIHSLIPFKKR</sequence>
<dbReference type="Pfam" id="PF13701">
    <property type="entry name" value="DDE_Tnp_1_4"/>
    <property type="match status" value="1"/>
</dbReference>
<comment type="caution">
    <text evidence="2">The sequence shown here is derived from an EMBL/GenBank/DDBJ whole genome shotgun (WGS) entry which is preliminary data.</text>
</comment>
<dbReference type="AlphaFoldDB" id="A0A8J6N505"/>
<evidence type="ECO:0000313" key="2">
    <source>
        <dbReference type="EMBL" id="MBC8199444.1"/>
    </source>
</evidence>